<evidence type="ECO:0000256" key="2">
    <source>
        <dbReference type="SAM" id="Phobius"/>
    </source>
</evidence>
<feature type="transmembrane region" description="Helical" evidence="2">
    <location>
        <begin position="167"/>
        <end position="185"/>
    </location>
</feature>
<dbReference type="InterPro" id="IPR040410">
    <property type="entry name" value="UPF0658_Golgi"/>
</dbReference>
<reference evidence="3 4" key="1">
    <citation type="submission" date="2024-01" db="EMBL/GenBank/DDBJ databases">
        <title>A draft genome for the cacao thread blight pathogen Marasmiellus scandens.</title>
        <authorList>
            <person name="Baruah I.K."/>
            <person name="Leung J."/>
            <person name="Bukari Y."/>
            <person name="Amoako-Attah I."/>
            <person name="Meinhardt L.W."/>
            <person name="Bailey B.A."/>
            <person name="Cohen S.P."/>
        </authorList>
    </citation>
    <scope>NUCLEOTIDE SEQUENCE [LARGE SCALE GENOMIC DNA]</scope>
    <source>
        <strain evidence="3 4">GH-19</strain>
    </source>
</reference>
<feature type="transmembrane region" description="Helical" evidence="2">
    <location>
        <begin position="391"/>
        <end position="418"/>
    </location>
</feature>
<feature type="region of interest" description="Disordered" evidence="1">
    <location>
        <begin position="480"/>
        <end position="503"/>
    </location>
</feature>
<keyword evidence="2" id="KW-1133">Transmembrane helix</keyword>
<gene>
    <name evidence="3" type="ORF">VKT23_017293</name>
</gene>
<feature type="transmembrane region" description="Helical" evidence="2">
    <location>
        <begin position="251"/>
        <end position="272"/>
    </location>
</feature>
<accession>A0ABR1ISK1</accession>
<feature type="transmembrane region" description="Helical" evidence="2">
    <location>
        <begin position="332"/>
        <end position="349"/>
    </location>
</feature>
<evidence type="ECO:0000256" key="1">
    <source>
        <dbReference type="SAM" id="MobiDB-lite"/>
    </source>
</evidence>
<keyword evidence="2" id="KW-0812">Transmembrane</keyword>
<feature type="compositionally biased region" description="Polar residues" evidence="1">
    <location>
        <begin position="482"/>
        <end position="491"/>
    </location>
</feature>
<evidence type="ECO:0000313" key="3">
    <source>
        <dbReference type="EMBL" id="KAK7440042.1"/>
    </source>
</evidence>
<feature type="transmembrane region" description="Helical" evidence="2">
    <location>
        <begin position="21"/>
        <end position="47"/>
    </location>
</feature>
<dbReference type="PANTHER" id="PTHR34391:SF2">
    <property type="entry name" value="TRP C-TERMINAL DOMAIN-CONTAINING PROTEIN"/>
    <property type="match status" value="1"/>
</dbReference>
<dbReference type="Proteomes" id="UP001498398">
    <property type="component" value="Unassembled WGS sequence"/>
</dbReference>
<sequence length="503" mass="57882">MMPNALQYRLKSIRARVTRNPLTTAFFLVGLVYCIAQAIIQSFIFVADNRYNNFLSSIIHAAQVPPQNHTDLPNPAILQLEMCSFIPHDDKVCSIVFPLNSSYPASSTDTNERGEVLRSYLGHDGSQFSFNQSDNSLNIGSVILDETCIKTLLYPDQHFQNARREDITLMVLQVWLFGISVLAMCYDSVPHVLALLGARILFTAWSIYAVWRTSNQQNVFHNIIEAPGTPCHAVLFPTYFQIRMHYQIPDLILNCTALAFTAYLSWALVKVFQDQSVKTVGAPKEINRMYKYYLALQVCLQLEAFVLMAWMGLWLDQFNNSYIRYITNHFKIYTAVFVWYAVFLGPWMLMGWWGIRLEKRILTGVFIVMGLLFTSWAGIMFYSQVYRWTFYAWPFFGCFTVAALILLFATFPLSIVCWRNFNKGLAQYLHAESVLASSHFATEAFENDIENVRAVPSRRSKKAFLDSDEQLPTYYLPELRRSNSPSETATLVSDDDEHVYRRS</sequence>
<feature type="transmembrane region" description="Helical" evidence="2">
    <location>
        <begin position="361"/>
        <end position="385"/>
    </location>
</feature>
<organism evidence="3 4">
    <name type="scientific">Marasmiellus scandens</name>
    <dbReference type="NCBI Taxonomy" id="2682957"/>
    <lineage>
        <taxon>Eukaryota</taxon>
        <taxon>Fungi</taxon>
        <taxon>Dikarya</taxon>
        <taxon>Basidiomycota</taxon>
        <taxon>Agaricomycotina</taxon>
        <taxon>Agaricomycetes</taxon>
        <taxon>Agaricomycetidae</taxon>
        <taxon>Agaricales</taxon>
        <taxon>Marasmiineae</taxon>
        <taxon>Omphalotaceae</taxon>
        <taxon>Marasmiellus</taxon>
    </lineage>
</organism>
<keyword evidence="2" id="KW-0472">Membrane</keyword>
<dbReference type="PANTHER" id="PTHR34391">
    <property type="entry name" value="UPF0658 GOLGI APPARATUS MEMBRANE PROTEIN C1952.10C-RELATED"/>
    <property type="match status" value="1"/>
</dbReference>
<evidence type="ECO:0008006" key="5">
    <source>
        <dbReference type="Google" id="ProtNLM"/>
    </source>
</evidence>
<feature type="transmembrane region" description="Helical" evidence="2">
    <location>
        <begin position="192"/>
        <end position="211"/>
    </location>
</feature>
<dbReference type="EMBL" id="JBANRG010000070">
    <property type="protein sequence ID" value="KAK7440042.1"/>
    <property type="molecule type" value="Genomic_DNA"/>
</dbReference>
<keyword evidence="4" id="KW-1185">Reference proteome</keyword>
<protein>
    <recommendedName>
        <fullName evidence="5">Transmembrane protein</fullName>
    </recommendedName>
</protein>
<proteinExistence type="predicted"/>
<evidence type="ECO:0000313" key="4">
    <source>
        <dbReference type="Proteomes" id="UP001498398"/>
    </source>
</evidence>
<name>A0ABR1ISK1_9AGAR</name>
<feature type="transmembrane region" description="Helical" evidence="2">
    <location>
        <begin position="292"/>
        <end position="312"/>
    </location>
</feature>
<comment type="caution">
    <text evidence="3">The sequence shown here is derived from an EMBL/GenBank/DDBJ whole genome shotgun (WGS) entry which is preliminary data.</text>
</comment>